<keyword evidence="1" id="KW-0812">Transmembrane</keyword>
<dbReference type="Proteomes" id="UP000031972">
    <property type="component" value="Unassembled WGS sequence"/>
</dbReference>
<accession>A0A0C2VF68</accession>
<feature type="transmembrane region" description="Helical" evidence="1">
    <location>
        <begin position="110"/>
        <end position="131"/>
    </location>
</feature>
<keyword evidence="1" id="KW-1133">Transmembrane helix</keyword>
<proteinExistence type="predicted"/>
<dbReference type="EMBL" id="JXRR01000022">
    <property type="protein sequence ID" value="KIL43176.1"/>
    <property type="molecule type" value="Genomic_DNA"/>
</dbReference>
<name>A0A0C2VF68_9BACL</name>
<sequence>MHFSLLRGFKRPSVFLETWNATDSFIHTRRYFIGFYIVSILLFGLSAWIGMGTQSWSGQFMTSLGLTHELERFYFLLGRLALGILYVTILILVPALLYKLISKGNPFRKILVLTLFPLAILLLEQASYVGLMLWQGINWYSSPFSWGVIGQLFIEHRWTIYFLGCISLFKIWVIYWQFLTLRAISSLKWWAVILIILTLNLIFWAITATFATLNFYHLLFR</sequence>
<feature type="transmembrane region" description="Helical" evidence="1">
    <location>
        <begin position="73"/>
        <end position="98"/>
    </location>
</feature>
<evidence type="ECO:0000313" key="2">
    <source>
        <dbReference type="EMBL" id="KIL43176.1"/>
    </source>
</evidence>
<protein>
    <recommendedName>
        <fullName evidence="4">Yip1 domain-containing protein</fullName>
    </recommendedName>
</protein>
<feature type="transmembrane region" description="Helical" evidence="1">
    <location>
        <begin position="161"/>
        <end position="178"/>
    </location>
</feature>
<dbReference type="PATRIC" id="fig|220754.4.peg.3591"/>
<feature type="transmembrane region" description="Helical" evidence="1">
    <location>
        <begin position="31"/>
        <end position="53"/>
    </location>
</feature>
<dbReference type="RefSeq" id="WP_041061502.1">
    <property type="nucleotide sequence ID" value="NZ_JXRR01000022.1"/>
</dbReference>
<keyword evidence="3" id="KW-1185">Reference proteome</keyword>
<dbReference type="OrthoDB" id="2455856at2"/>
<evidence type="ECO:0000313" key="3">
    <source>
        <dbReference type="Proteomes" id="UP000031972"/>
    </source>
</evidence>
<evidence type="ECO:0008006" key="4">
    <source>
        <dbReference type="Google" id="ProtNLM"/>
    </source>
</evidence>
<comment type="caution">
    <text evidence="2">The sequence shown here is derived from an EMBL/GenBank/DDBJ whole genome shotgun (WGS) entry which is preliminary data.</text>
</comment>
<gene>
    <name evidence="2" type="ORF">KR50_35790</name>
</gene>
<reference evidence="2 3" key="1">
    <citation type="submission" date="2015-01" db="EMBL/GenBank/DDBJ databases">
        <title>Jeotgalibacillus campisalis genome sequencing.</title>
        <authorList>
            <person name="Goh K.M."/>
            <person name="Chan K.-G."/>
            <person name="Yaakop A.S."/>
            <person name="Ee R."/>
            <person name="Gan H.M."/>
            <person name="Chan C.S."/>
        </authorList>
    </citation>
    <scope>NUCLEOTIDE SEQUENCE [LARGE SCALE GENOMIC DNA]</scope>
    <source>
        <strain evidence="2 3">SF-57</strain>
    </source>
</reference>
<evidence type="ECO:0000256" key="1">
    <source>
        <dbReference type="SAM" id="Phobius"/>
    </source>
</evidence>
<feature type="transmembrane region" description="Helical" evidence="1">
    <location>
        <begin position="190"/>
        <end position="216"/>
    </location>
</feature>
<dbReference type="AlphaFoldDB" id="A0A0C2VF68"/>
<organism evidence="2 3">
    <name type="scientific">Jeotgalibacillus campisalis</name>
    <dbReference type="NCBI Taxonomy" id="220754"/>
    <lineage>
        <taxon>Bacteria</taxon>
        <taxon>Bacillati</taxon>
        <taxon>Bacillota</taxon>
        <taxon>Bacilli</taxon>
        <taxon>Bacillales</taxon>
        <taxon>Caryophanaceae</taxon>
        <taxon>Jeotgalibacillus</taxon>
    </lineage>
</organism>
<keyword evidence="1" id="KW-0472">Membrane</keyword>